<dbReference type="FunFam" id="3.40.50.720:FF:000084">
    <property type="entry name" value="Short-chain dehydrogenase reductase"/>
    <property type="match status" value="1"/>
</dbReference>
<dbReference type="CDD" id="cd05233">
    <property type="entry name" value="SDR_c"/>
    <property type="match status" value="1"/>
</dbReference>
<accession>A0A2S4LXL0</accession>
<dbReference type="Proteomes" id="UP000236919">
    <property type="component" value="Unassembled WGS sequence"/>
</dbReference>
<dbReference type="EMBL" id="PQFZ01000020">
    <property type="protein sequence ID" value="POR47193.1"/>
    <property type="molecule type" value="Genomic_DNA"/>
</dbReference>
<protein>
    <submittedName>
        <fullName evidence="4">NAD(P)-dependent dehydrogenase (Short-subunit alcohol dehydrogenase family)</fullName>
    </submittedName>
</protein>
<dbReference type="InterPro" id="IPR036291">
    <property type="entry name" value="NAD(P)-bd_dom_sf"/>
</dbReference>
<comment type="similarity">
    <text evidence="1 2">Belongs to the short-chain dehydrogenases/reductases (SDR) family.</text>
</comment>
<dbReference type="Gene3D" id="3.40.50.720">
    <property type="entry name" value="NAD(P)-binding Rossmann-like Domain"/>
    <property type="match status" value="1"/>
</dbReference>
<sequence>MDLQLTGKTALVTGATAGIGLAIARSLAAEGAKLVICGRSQANLDTAATAIGGSIRAVLADPASAEGSAALTAAVPDVDILVNNLGIYESKAFGEITDEDWRRFFEINVLSGARLSRHYLPGMLARDWGRIIFISSESAVLVPPNMIHYGMTKTAQLAISRGLAATTKGTRVTVNSVLPGTTRSAGIEDFLRSVASDPNLPAGEMEQEYFAKERPSSLIQRMIEPEEVASLVAYLASPLSAATNGAALRVDGGITPTII</sequence>
<keyword evidence="5" id="KW-1185">Reference proteome</keyword>
<evidence type="ECO:0000256" key="1">
    <source>
        <dbReference type="ARBA" id="ARBA00006484"/>
    </source>
</evidence>
<reference evidence="4 5" key="1">
    <citation type="submission" date="2018-01" db="EMBL/GenBank/DDBJ databases">
        <title>Genomic Encyclopedia of Type Strains, Phase III (KMG-III): the genomes of soil and plant-associated and newly described type strains.</title>
        <authorList>
            <person name="Whitman W."/>
        </authorList>
    </citation>
    <scope>NUCLEOTIDE SEQUENCE [LARGE SCALE GENOMIC DNA]</scope>
    <source>
        <strain evidence="4 5">1131</strain>
    </source>
</reference>
<evidence type="ECO:0000313" key="5">
    <source>
        <dbReference type="Proteomes" id="UP000236919"/>
    </source>
</evidence>
<dbReference type="SMART" id="SM00822">
    <property type="entry name" value="PKS_KR"/>
    <property type="match status" value="1"/>
</dbReference>
<dbReference type="InterPro" id="IPR057326">
    <property type="entry name" value="KR_dom"/>
</dbReference>
<evidence type="ECO:0000256" key="2">
    <source>
        <dbReference type="RuleBase" id="RU000363"/>
    </source>
</evidence>
<dbReference type="AlphaFoldDB" id="A0A2S4LXL0"/>
<feature type="domain" description="Ketoreductase" evidence="3">
    <location>
        <begin position="8"/>
        <end position="190"/>
    </location>
</feature>
<proteinExistence type="inferred from homology"/>
<dbReference type="PANTHER" id="PTHR42879">
    <property type="entry name" value="3-OXOACYL-(ACYL-CARRIER-PROTEIN) REDUCTASE"/>
    <property type="match status" value="1"/>
</dbReference>
<dbReference type="InterPro" id="IPR050259">
    <property type="entry name" value="SDR"/>
</dbReference>
<dbReference type="PRINTS" id="PR00080">
    <property type="entry name" value="SDRFAMILY"/>
</dbReference>
<gene>
    <name evidence="4" type="ORF">CYD53_12083</name>
</gene>
<dbReference type="InterPro" id="IPR002347">
    <property type="entry name" value="SDR_fam"/>
</dbReference>
<dbReference type="RefSeq" id="WP_103720758.1">
    <property type="nucleotide sequence ID" value="NZ_PQFZ01000020.1"/>
</dbReference>
<evidence type="ECO:0000259" key="3">
    <source>
        <dbReference type="SMART" id="SM00822"/>
    </source>
</evidence>
<name>A0A2S4LXL0_9HYPH</name>
<dbReference type="PRINTS" id="PR00081">
    <property type="entry name" value="GDHRDH"/>
</dbReference>
<dbReference type="OrthoDB" id="9793325at2"/>
<organism evidence="4 5">
    <name type="scientific">Bosea psychrotolerans</name>
    <dbReference type="NCBI Taxonomy" id="1871628"/>
    <lineage>
        <taxon>Bacteria</taxon>
        <taxon>Pseudomonadati</taxon>
        <taxon>Pseudomonadota</taxon>
        <taxon>Alphaproteobacteria</taxon>
        <taxon>Hyphomicrobiales</taxon>
        <taxon>Boseaceae</taxon>
        <taxon>Bosea</taxon>
    </lineage>
</organism>
<comment type="caution">
    <text evidence="4">The sequence shown here is derived from an EMBL/GenBank/DDBJ whole genome shotgun (WGS) entry which is preliminary data.</text>
</comment>
<dbReference type="Pfam" id="PF00106">
    <property type="entry name" value="adh_short"/>
    <property type="match status" value="1"/>
</dbReference>
<dbReference type="SUPFAM" id="SSF51735">
    <property type="entry name" value="NAD(P)-binding Rossmann-fold domains"/>
    <property type="match status" value="1"/>
</dbReference>
<evidence type="ECO:0000313" key="4">
    <source>
        <dbReference type="EMBL" id="POR47193.1"/>
    </source>
</evidence>